<evidence type="ECO:0000256" key="1">
    <source>
        <dbReference type="SAM" id="Phobius"/>
    </source>
</evidence>
<keyword evidence="1" id="KW-0472">Membrane</keyword>
<protein>
    <recommendedName>
        <fullName evidence="4">3-isopropylmalate dehydrogenase</fullName>
    </recommendedName>
</protein>
<gene>
    <name evidence="2" type="ORF">NEOCIP111885_03122</name>
</gene>
<dbReference type="Proteomes" id="UP000789845">
    <property type="component" value="Unassembled WGS sequence"/>
</dbReference>
<feature type="transmembrane region" description="Helical" evidence="1">
    <location>
        <begin position="68"/>
        <end position="89"/>
    </location>
</feature>
<dbReference type="RefSeq" id="WP_230497617.1">
    <property type="nucleotide sequence ID" value="NZ_CAKJTG010000019.1"/>
</dbReference>
<feature type="transmembrane region" description="Helical" evidence="1">
    <location>
        <begin position="6"/>
        <end position="24"/>
    </location>
</feature>
<proteinExistence type="predicted"/>
<dbReference type="EMBL" id="CAKJTG010000019">
    <property type="protein sequence ID" value="CAG9609380.1"/>
    <property type="molecule type" value="Genomic_DNA"/>
</dbReference>
<sequence>MDSLLLPLMGVFIVVANIIAFVSYKKKKNLYFAAFTILLSAVLFGAIGGALAVFIIRDAFALFYGMQLAQYLLFNSIIVFIIAILVTIVKKYKQQSLFY</sequence>
<keyword evidence="3" id="KW-1185">Reference proteome</keyword>
<organism evidence="2 3">
    <name type="scientific">Pseudoneobacillus rhizosphaerae</name>
    <dbReference type="NCBI Taxonomy" id="2880968"/>
    <lineage>
        <taxon>Bacteria</taxon>
        <taxon>Bacillati</taxon>
        <taxon>Bacillota</taxon>
        <taxon>Bacilli</taxon>
        <taxon>Bacillales</taxon>
        <taxon>Bacillaceae</taxon>
        <taxon>Pseudoneobacillus</taxon>
    </lineage>
</organism>
<dbReference type="AlphaFoldDB" id="A0A9C7GCA7"/>
<keyword evidence="1" id="KW-1133">Transmembrane helix</keyword>
<comment type="caution">
    <text evidence="2">The sequence shown here is derived from an EMBL/GenBank/DDBJ whole genome shotgun (WGS) entry which is preliminary data.</text>
</comment>
<evidence type="ECO:0008006" key="4">
    <source>
        <dbReference type="Google" id="ProtNLM"/>
    </source>
</evidence>
<reference evidence="2" key="1">
    <citation type="submission" date="2021-10" db="EMBL/GenBank/DDBJ databases">
        <authorList>
            <person name="Criscuolo A."/>
        </authorList>
    </citation>
    <scope>NUCLEOTIDE SEQUENCE</scope>
    <source>
        <strain evidence="2">CIP111885</strain>
    </source>
</reference>
<keyword evidence="1" id="KW-0812">Transmembrane</keyword>
<feature type="transmembrane region" description="Helical" evidence="1">
    <location>
        <begin position="31"/>
        <end position="56"/>
    </location>
</feature>
<evidence type="ECO:0000313" key="3">
    <source>
        <dbReference type="Proteomes" id="UP000789845"/>
    </source>
</evidence>
<evidence type="ECO:0000313" key="2">
    <source>
        <dbReference type="EMBL" id="CAG9609380.1"/>
    </source>
</evidence>
<accession>A0A9C7GCA7</accession>
<name>A0A9C7GCA7_9BACI</name>